<accession>A0ABW2U1X2</accession>
<dbReference type="EMBL" id="JBHTEK010000001">
    <property type="protein sequence ID" value="MFC7666288.1"/>
    <property type="molecule type" value="Genomic_DNA"/>
</dbReference>
<organism evidence="1 2">
    <name type="scientific">Hymenobacter humi</name>
    <dbReference type="NCBI Taxonomy" id="1411620"/>
    <lineage>
        <taxon>Bacteria</taxon>
        <taxon>Pseudomonadati</taxon>
        <taxon>Bacteroidota</taxon>
        <taxon>Cytophagia</taxon>
        <taxon>Cytophagales</taxon>
        <taxon>Hymenobacteraceae</taxon>
        <taxon>Hymenobacter</taxon>
    </lineage>
</organism>
<keyword evidence="2" id="KW-1185">Reference proteome</keyword>
<gene>
    <name evidence="1" type="ORF">ACFQT0_01735</name>
</gene>
<evidence type="ECO:0000313" key="1">
    <source>
        <dbReference type="EMBL" id="MFC7666288.1"/>
    </source>
</evidence>
<evidence type="ECO:0000313" key="2">
    <source>
        <dbReference type="Proteomes" id="UP001596513"/>
    </source>
</evidence>
<proteinExistence type="predicted"/>
<comment type="caution">
    <text evidence="1">The sequence shown here is derived from an EMBL/GenBank/DDBJ whole genome shotgun (WGS) entry which is preliminary data.</text>
</comment>
<protein>
    <submittedName>
        <fullName evidence="1">Uncharacterized protein</fullName>
    </submittedName>
</protein>
<dbReference type="RefSeq" id="WP_380199863.1">
    <property type="nucleotide sequence ID" value="NZ_JBHTEK010000001.1"/>
</dbReference>
<reference evidence="2" key="1">
    <citation type="journal article" date="2019" name="Int. J. Syst. Evol. Microbiol.">
        <title>The Global Catalogue of Microorganisms (GCM) 10K type strain sequencing project: providing services to taxonomists for standard genome sequencing and annotation.</title>
        <authorList>
            <consortium name="The Broad Institute Genomics Platform"/>
            <consortium name="The Broad Institute Genome Sequencing Center for Infectious Disease"/>
            <person name="Wu L."/>
            <person name="Ma J."/>
        </authorList>
    </citation>
    <scope>NUCLEOTIDE SEQUENCE [LARGE SCALE GENOMIC DNA]</scope>
    <source>
        <strain evidence="2">JCM 19635</strain>
    </source>
</reference>
<name>A0ABW2U1X2_9BACT</name>
<sequence>MVTGYGVANQAQEVTGGVAAAPPAPPVDLSGVQARTDFRETAFWQPALRTDSKGDIVLEFQMPEAVTRWRCWPWPTIKT</sequence>
<dbReference type="Proteomes" id="UP001596513">
    <property type="component" value="Unassembled WGS sequence"/>
</dbReference>